<evidence type="ECO:0000313" key="3">
    <source>
        <dbReference type="Proteomes" id="UP000663873"/>
    </source>
</evidence>
<dbReference type="InterPro" id="IPR029058">
    <property type="entry name" value="AB_hydrolase_fold"/>
</dbReference>
<organism evidence="2 3">
    <name type="scientific">Rotaria socialis</name>
    <dbReference type="NCBI Taxonomy" id="392032"/>
    <lineage>
        <taxon>Eukaryota</taxon>
        <taxon>Metazoa</taxon>
        <taxon>Spiralia</taxon>
        <taxon>Gnathifera</taxon>
        <taxon>Rotifera</taxon>
        <taxon>Eurotatoria</taxon>
        <taxon>Bdelloidea</taxon>
        <taxon>Philodinida</taxon>
        <taxon>Philodinidae</taxon>
        <taxon>Rotaria</taxon>
    </lineage>
</organism>
<dbReference type="PANTHER" id="PTHR11731:SF193">
    <property type="entry name" value="DIPEPTIDYL PEPTIDASE 9"/>
    <property type="match status" value="1"/>
</dbReference>
<dbReference type="PANTHER" id="PTHR11731">
    <property type="entry name" value="PROTEASE FAMILY S9B,C DIPEPTIDYL-PEPTIDASE IV-RELATED"/>
    <property type="match status" value="1"/>
</dbReference>
<dbReference type="InterPro" id="IPR001375">
    <property type="entry name" value="Peptidase_S9_cat"/>
</dbReference>
<protein>
    <recommendedName>
        <fullName evidence="1">Peptidase S9 prolyl oligopeptidase catalytic domain-containing protein</fullName>
    </recommendedName>
</protein>
<gene>
    <name evidence="2" type="ORF">UJA718_LOCUS20393</name>
</gene>
<name>A0A820QDJ3_9BILA</name>
<dbReference type="GO" id="GO:0008239">
    <property type="term" value="F:dipeptidyl-peptidase activity"/>
    <property type="evidence" value="ECO:0007669"/>
    <property type="project" value="TreeGrafter"/>
</dbReference>
<proteinExistence type="predicted"/>
<dbReference type="InterPro" id="IPR050278">
    <property type="entry name" value="Serine_Prot_S9B/DPPIV"/>
</dbReference>
<comment type="caution">
    <text evidence="2">The sequence shown here is derived from an EMBL/GenBank/DDBJ whole genome shotgun (WGS) entry which is preliminary data.</text>
</comment>
<accession>A0A820QDJ3</accession>
<feature type="domain" description="Peptidase S9 prolyl oligopeptidase catalytic" evidence="1">
    <location>
        <begin position="4"/>
        <end position="198"/>
    </location>
</feature>
<dbReference type="GO" id="GO:0008236">
    <property type="term" value="F:serine-type peptidase activity"/>
    <property type="evidence" value="ECO:0007669"/>
    <property type="project" value="InterPro"/>
</dbReference>
<sequence length="198" mass="22879">MRCQRLVESGYVVLSLDNRGSSNRGVAFESPIKHDMGHVELNDQIDGVQYLIKQGITDETRVGIYGWSYGGYLSAMALVRASNIFKLGIAGAPVTHWDGYDTHYTERYMGTPEENPHGYKVSSVIHYVNNLKGHLMIIHGLIDENVHFRHSARLINALTRANKSYELVLFPDERHMPRKFDERIYMEERVFEFIRKYL</sequence>
<evidence type="ECO:0000259" key="1">
    <source>
        <dbReference type="Pfam" id="PF00326"/>
    </source>
</evidence>
<dbReference type="EMBL" id="CAJOBP010003789">
    <property type="protein sequence ID" value="CAF4418652.1"/>
    <property type="molecule type" value="Genomic_DNA"/>
</dbReference>
<keyword evidence="3" id="KW-1185">Reference proteome</keyword>
<dbReference type="GO" id="GO:0006508">
    <property type="term" value="P:proteolysis"/>
    <property type="evidence" value="ECO:0007669"/>
    <property type="project" value="InterPro"/>
</dbReference>
<evidence type="ECO:0000313" key="2">
    <source>
        <dbReference type="EMBL" id="CAF4418652.1"/>
    </source>
</evidence>
<reference evidence="2" key="1">
    <citation type="submission" date="2021-02" db="EMBL/GenBank/DDBJ databases">
        <authorList>
            <person name="Nowell W R."/>
        </authorList>
    </citation>
    <scope>NUCLEOTIDE SEQUENCE</scope>
</reference>
<dbReference type="SUPFAM" id="SSF53474">
    <property type="entry name" value="alpha/beta-Hydrolases"/>
    <property type="match status" value="1"/>
</dbReference>
<dbReference type="Proteomes" id="UP000663873">
    <property type="component" value="Unassembled WGS sequence"/>
</dbReference>
<dbReference type="Gene3D" id="3.40.50.1820">
    <property type="entry name" value="alpha/beta hydrolase"/>
    <property type="match status" value="1"/>
</dbReference>
<dbReference type="AlphaFoldDB" id="A0A820QDJ3"/>
<dbReference type="Pfam" id="PF00326">
    <property type="entry name" value="Peptidase_S9"/>
    <property type="match status" value="1"/>
</dbReference>